<feature type="chain" id="PRO_5036757787" description="Lipoprotein" evidence="1">
    <location>
        <begin position="25"/>
        <end position="121"/>
    </location>
</feature>
<dbReference type="Proteomes" id="UP000603865">
    <property type="component" value="Unassembled WGS sequence"/>
</dbReference>
<dbReference type="PROSITE" id="PS51257">
    <property type="entry name" value="PROKAR_LIPOPROTEIN"/>
    <property type="match status" value="1"/>
</dbReference>
<feature type="signal peptide" evidence="1">
    <location>
        <begin position="1"/>
        <end position="24"/>
    </location>
</feature>
<organism evidence="2 3">
    <name type="scientific">Deinococcus ruber</name>
    <dbReference type="NCBI Taxonomy" id="1848197"/>
    <lineage>
        <taxon>Bacteria</taxon>
        <taxon>Thermotogati</taxon>
        <taxon>Deinococcota</taxon>
        <taxon>Deinococci</taxon>
        <taxon>Deinococcales</taxon>
        <taxon>Deinococcaceae</taxon>
        <taxon>Deinococcus</taxon>
    </lineage>
</organism>
<dbReference type="AlphaFoldDB" id="A0A918FAT4"/>
<gene>
    <name evidence="2" type="ORF">GCM10008957_32110</name>
</gene>
<protein>
    <recommendedName>
        <fullName evidence="4">Lipoprotein</fullName>
    </recommendedName>
</protein>
<keyword evidence="3" id="KW-1185">Reference proteome</keyword>
<accession>A0A918FAT4</accession>
<sequence>MRGWLLSVLALASLLAACMPSVHTSPATVLEEATFTQSSGPKFDTLTFDPGKLPAFSAVAYLSGDVLRLNDKRCTVVQTHVECQLGDVPAGKSKVLYASGVKAARVEYGLGDGKTHVVALK</sequence>
<dbReference type="EMBL" id="BMQL01000019">
    <property type="protein sequence ID" value="GGR17043.1"/>
    <property type="molecule type" value="Genomic_DNA"/>
</dbReference>
<evidence type="ECO:0000313" key="2">
    <source>
        <dbReference type="EMBL" id="GGR17043.1"/>
    </source>
</evidence>
<reference evidence="2" key="1">
    <citation type="journal article" date="2014" name="Int. J. Syst. Evol. Microbiol.">
        <title>Complete genome sequence of Corynebacterium casei LMG S-19264T (=DSM 44701T), isolated from a smear-ripened cheese.</title>
        <authorList>
            <consortium name="US DOE Joint Genome Institute (JGI-PGF)"/>
            <person name="Walter F."/>
            <person name="Albersmeier A."/>
            <person name="Kalinowski J."/>
            <person name="Ruckert C."/>
        </authorList>
    </citation>
    <scope>NUCLEOTIDE SEQUENCE</scope>
    <source>
        <strain evidence="2">JCM 31311</strain>
    </source>
</reference>
<keyword evidence="1" id="KW-0732">Signal</keyword>
<comment type="caution">
    <text evidence="2">The sequence shown here is derived from an EMBL/GenBank/DDBJ whole genome shotgun (WGS) entry which is preliminary data.</text>
</comment>
<reference evidence="2" key="2">
    <citation type="submission" date="2020-09" db="EMBL/GenBank/DDBJ databases">
        <authorList>
            <person name="Sun Q."/>
            <person name="Ohkuma M."/>
        </authorList>
    </citation>
    <scope>NUCLEOTIDE SEQUENCE</scope>
    <source>
        <strain evidence="2">JCM 31311</strain>
    </source>
</reference>
<proteinExistence type="predicted"/>
<evidence type="ECO:0000313" key="3">
    <source>
        <dbReference type="Proteomes" id="UP000603865"/>
    </source>
</evidence>
<evidence type="ECO:0000256" key="1">
    <source>
        <dbReference type="SAM" id="SignalP"/>
    </source>
</evidence>
<evidence type="ECO:0008006" key="4">
    <source>
        <dbReference type="Google" id="ProtNLM"/>
    </source>
</evidence>
<name>A0A918FAT4_9DEIO</name>